<reference evidence="3 4" key="2">
    <citation type="journal article" date="2009" name="PLoS ONE">
        <title>An integrated genetic and cytogenetic map of the cucumber genome.</title>
        <authorList>
            <person name="Ren Y."/>
            <person name="Zhang Z."/>
            <person name="Liu J."/>
            <person name="Staub J.E."/>
            <person name="Han Y."/>
            <person name="Cheng Z."/>
            <person name="Li X."/>
            <person name="Lu J."/>
            <person name="Miao H."/>
            <person name="Kang H."/>
            <person name="Xie B."/>
            <person name="Gu X."/>
            <person name="Wang X."/>
            <person name="Du Y."/>
            <person name="Jin W."/>
            <person name="Huang S."/>
        </authorList>
    </citation>
    <scope>NUCLEOTIDE SEQUENCE [LARGE SCALE GENOMIC DNA]</scope>
    <source>
        <strain evidence="4">cv. 9930</strain>
    </source>
</reference>
<gene>
    <name evidence="3" type="ORF">Csa_7G291110</name>
</gene>
<evidence type="ECO:0000313" key="3">
    <source>
        <dbReference type="EMBL" id="KGN44440.1"/>
    </source>
</evidence>
<dbReference type="InterPro" id="IPR041677">
    <property type="entry name" value="DNA2/NAM7_AAA_11"/>
</dbReference>
<evidence type="ECO:0000259" key="1">
    <source>
        <dbReference type="Pfam" id="PF13086"/>
    </source>
</evidence>
<dbReference type="InterPro" id="IPR045529">
    <property type="entry name" value="DUF6469"/>
</dbReference>
<dbReference type="GO" id="GO:0003723">
    <property type="term" value="F:RNA binding"/>
    <property type="evidence" value="ECO:0000318"/>
    <property type="project" value="GO_Central"/>
</dbReference>
<dbReference type="EMBL" id="CM002928">
    <property type="protein sequence ID" value="KGN44440.1"/>
    <property type="molecule type" value="Genomic_DNA"/>
</dbReference>
<feature type="domain" description="DUF6469" evidence="2">
    <location>
        <begin position="98"/>
        <end position="222"/>
    </location>
</feature>
<dbReference type="Pfam" id="PF20073">
    <property type="entry name" value="DUF6469"/>
    <property type="match status" value="1"/>
</dbReference>
<proteinExistence type="predicted"/>
<dbReference type="Gramene" id="KGN44440">
    <property type="protein sequence ID" value="KGN44440"/>
    <property type="gene ID" value="Csa_7G291110"/>
</dbReference>
<reference evidence="3 4" key="3">
    <citation type="journal article" date="2010" name="BMC Genomics">
        <title>Transcriptome sequencing and comparative analysis of cucumber flowers with different sex types.</title>
        <authorList>
            <person name="Guo S."/>
            <person name="Zheng Y."/>
            <person name="Joung J.G."/>
            <person name="Liu S."/>
            <person name="Zhang Z."/>
            <person name="Crasta O.R."/>
            <person name="Sobral B.W."/>
            <person name="Xu Y."/>
            <person name="Huang S."/>
            <person name="Fei Z."/>
        </authorList>
    </citation>
    <scope>NUCLEOTIDE SEQUENCE [LARGE SCALE GENOMIC DNA]</scope>
    <source>
        <strain evidence="4">cv. 9930</strain>
    </source>
</reference>
<dbReference type="InterPro" id="IPR045055">
    <property type="entry name" value="DNA2/NAM7-like"/>
</dbReference>
<dbReference type="AlphaFoldDB" id="A0A0A0K415"/>
<accession>A0A0A0K415</accession>
<dbReference type="GO" id="GO:0004386">
    <property type="term" value="F:helicase activity"/>
    <property type="evidence" value="ECO:0007669"/>
    <property type="project" value="InterPro"/>
</dbReference>
<dbReference type="Proteomes" id="UP000029981">
    <property type="component" value="Chromosome 7"/>
</dbReference>
<reference evidence="3 4" key="4">
    <citation type="journal article" date="2011" name="BMC Genomics">
        <title>RNA-Seq improves annotation of protein-coding genes in the cucumber genome.</title>
        <authorList>
            <person name="Li Z."/>
            <person name="Zhang Z."/>
            <person name="Yan P."/>
            <person name="Huang S."/>
            <person name="Fei Z."/>
            <person name="Lin K."/>
        </authorList>
    </citation>
    <scope>NUCLEOTIDE SEQUENCE [LARGE SCALE GENOMIC DNA]</scope>
    <source>
        <strain evidence="4">cv. 9930</strain>
    </source>
</reference>
<dbReference type="SUPFAM" id="SSF52540">
    <property type="entry name" value="P-loop containing nucleoside triphosphate hydrolases"/>
    <property type="match status" value="1"/>
</dbReference>
<dbReference type="InterPro" id="IPR027417">
    <property type="entry name" value="P-loop_NTPase"/>
</dbReference>
<dbReference type="OMA" id="ININACI"/>
<protein>
    <submittedName>
        <fullName evidence="3">Uncharacterized protein</fullName>
    </submittedName>
</protein>
<dbReference type="PANTHER" id="PTHR10887">
    <property type="entry name" value="DNA2/NAM7 HELICASE FAMILY"/>
    <property type="match status" value="1"/>
</dbReference>
<dbReference type="Gene3D" id="3.40.50.300">
    <property type="entry name" value="P-loop containing nucleotide triphosphate hydrolases"/>
    <property type="match status" value="1"/>
</dbReference>
<keyword evidence="4" id="KW-1185">Reference proteome</keyword>
<feature type="domain" description="DNA2/NAM7 helicase helicase" evidence="1">
    <location>
        <begin position="263"/>
        <end position="622"/>
    </location>
</feature>
<dbReference type="eggNOG" id="KOG1801">
    <property type="taxonomic scope" value="Eukaryota"/>
</dbReference>
<name>A0A0A0K415_CUCSA</name>
<evidence type="ECO:0000313" key="4">
    <source>
        <dbReference type="Proteomes" id="UP000029981"/>
    </source>
</evidence>
<evidence type="ECO:0000259" key="2">
    <source>
        <dbReference type="Pfam" id="PF20073"/>
    </source>
</evidence>
<dbReference type="Pfam" id="PF13086">
    <property type="entry name" value="AAA_11"/>
    <property type="match status" value="1"/>
</dbReference>
<dbReference type="PANTHER" id="PTHR10887:SF515">
    <property type="entry name" value="P-LOOP CONTAINING NUCLEOSIDE TRIPHOSPHATE HYDROLASES SUPERFAMILY PROTEIN"/>
    <property type="match status" value="1"/>
</dbReference>
<sequence length="649" mass="74301">MENNLIPTFEALSISKNDHKVNKEQAPPKTTNPKGLIDVLVSWSLEDIFNQHLFKTKIEKIPQCFNSVEQYFGCFIHPLLEETRSQLHSSMNPISKSPCVQVISLKEIKPYGKGLFQIHLKDCKQYCPTILIPGNIFILSNVKPKVVSDLQGNGKTWTFATTFVSQKGKKKGTNKPTCFTIKTWKENFMKDLNHHEHPTFLVVLVNVLTNVRIWNALHMKKNNAIFNHVLGVTSFNSNLNFGCDVCETKIEELSSKSSLFCTLNESQARAVGTCLNRISCVHKYGVELIWGPPGTGKTKTVGVLLFELRKKNRRTLACAPTNTAIMQVASRFLLLVKEMHDKKDNGSKGLFCNLGDILLFGNKERLKVGESDKYIYLDYRIGRLKKCFNQLNGWRFCFSSMIDFLEGHCVSQYRTFLKDHKQRSKMVEYSFIEFVRMHYKTISRSLKECISIFCTHIPIAILKHNFERLSCVMSLINSFESLLLSNGVQSKELEKLFLKKVEEEVVEDQNVEYEKLLKGRNDCVLVLRSLEYSLSELRLPQTSSKGGLRKFCFRNASLFFCTVSSSFRLYSMRNVAPLETLVMDEAAQLKECESAIPLQFPAIKHAILIGDECQLPAMVESKVRRHSFSKLNFLAIYRPYFECMLISIV</sequence>
<organism evidence="3 4">
    <name type="scientific">Cucumis sativus</name>
    <name type="common">Cucumber</name>
    <dbReference type="NCBI Taxonomy" id="3659"/>
    <lineage>
        <taxon>Eukaryota</taxon>
        <taxon>Viridiplantae</taxon>
        <taxon>Streptophyta</taxon>
        <taxon>Embryophyta</taxon>
        <taxon>Tracheophyta</taxon>
        <taxon>Spermatophyta</taxon>
        <taxon>Magnoliopsida</taxon>
        <taxon>eudicotyledons</taxon>
        <taxon>Gunneridae</taxon>
        <taxon>Pentapetalae</taxon>
        <taxon>rosids</taxon>
        <taxon>fabids</taxon>
        <taxon>Cucurbitales</taxon>
        <taxon>Cucurbitaceae</taxon>
        <taxon>Benincaseae</taxon>
        <taxon>Cucumis</taxon>
    </lineage>
</organism>
<reference evidence="3 4" key="1">
    <citation type="journal article" date="2009" name="Nat. Genet.">
        <title>The genome of the cucumber, Cucumis sativus L.</title>
        <authorList>
            <person name="Huang S."/>
            <person name="Li R."/>
            <person name="Zhang Z."/>
            <person name="Li L."/>
            <person name="Gu X."/>
            <person name="Fan W."/>
            <person name="Lucas W.J."/>
            <person name="Wang X."/>
            <person name="Xie B."/>
            <person name="Ni P."/>
            <person name="Ren Y."/>
            <person name="Zhu H."/>
            <person name="Li J."/>
            <person name="Lin K."/>
            <person name="Jin W."/>
            <person name="Fei Z."/>
            <person name="Li G."/>
            <person name="Staub J."/>
            <person name="Kilian A."/>
            <person name="van der Vossen E.A."/>
            <person name="Wu Y."/>
            <person name="Guo J."/>
            <person name="He J."/>
            <person name="Jia Z."/>
            <person name="Ren Y."/>
            <person name="Tian G."/>
            <person name="Lu Y."/>
            <person name="Ruan J."/>
            <person name="Qian W."/>
            <person name="Wang M."/>
            <person name="Huang Q."/>
            <person name="Li B."/>
            <person name="Xuan Z."/>
            <person name="Cao J."/>
            <person name="Asan"/>
            <person name="Wu Z."/>
            <person name="Zhang J."/>
            <person name="Cai Q."/>
            <person name="Bai Y."/>
            <person name="Zhao B."/>
            <person name="Han Y."/>
            <person name="Li Y."/>
            <person name="Li X."/>
            <person name="Wang S."/>
            <person name="Shi Q."/>
            <person name="Liu S."/>
            <person name="Cho W.K."/>
            <person name="Kim J.Y."/>
            <person name="Xu Y."/>
            <person name="Heller-Uszynska K."/>
            <person name="Miao H."/>
            <person name="Cheng Z."/>
            <person name="Zhang S."/>
            <person name="Wu J."/>
            <person name="Yang Y."/>
            <person name="Kang H."/>
            <person name="Li M."/>
            <person name="Liang H."/>
            <person name="Ren X."/>
            <person name="Shi Z."/>
            <person name="Wen M."/>
            <person name="Jian M."/>
            <person name="Yang H."/>
            <person name="Zhang G."/>
            <person name="Yang Z."/>
            <person name="Chen R."/>
            <person name="Liu S."/>
            <person name="Li J."/>
            <person name="Ma L."/>
            <person name="Liu H."/>
            <person name="Zhou Y."/>
            <person name="Zhao J."/>
            <person name="Fang X."/>
            <person name="Li G."/>
            <person name="Fang L."/>
            <person name="Li Y."/>
            <person name="Liu D."/>
            <person name="Zheng H."/>
            <person name="Zhang Y."/>
            <person name="Qin N."/>
            <person name="Li Z."/>
            <person name="Yang G."/>
            <person name="Yang S."/>
            <person name="Bolund L."/>
            <person name="Kristiansen K."/>
            <person name="Zheng H."/>
            <person name="Li S."/>
            <person name="Zhang X."/>
            <person name="Yang H."/>
            <person name="Wang J."/>
            <person name="Sun R."/>
            <person name="Zhang B."/>
            <person name="Jiang S."/>
            <person name="Wang J."/>
            <person name="Du Y."/>
            <person name="Li S."/>
        </authorList>
    </citation>
    <scope>NUCLEOTIDE SEQUENCE [LARGE SCALE GENOMIC DNA]</scope>
    <source>
        <strain evidence="4">cv. 9930</strain>
    </source>
</reference>